<dbReference type="RefSeq" id="WP_106002344.1">
    <property type="nucleotide sequence ID" value="NZ_CP027527.1"/>
</dbReference>
<feature type="signal peptide" evidence="2">
    <location>
        <begin position="1"/>
        <end position="20"/>
    </location>
</feature>
<reference evidence="3" key="1">
    <citation type="journal article" date="2007" name="J. Bacteriol.">
        <title>Comparative genome analysis of four magnetotactic bacteria reveals a complex set of group-specific genes implicated in magnetosome biomineralization and function.</title>
        <authorList>
            <person name="Richter M."/>
            <person name="Kube M."/>
            <person name="Bazylinski D.A."/>
            <person name="Lombardot T."/>
            <person name="Gloeckner F.O."/>
            <person name="Reinhardt R."/>
            <person name="Schueler D."/>
        </authorList>
    </citation>
    <scope>NUCLEOTIDE SEQUENCE</scope>
    <source>
        <strain evidence="3">MSR-1</strain>
    </source>
</reference>
<gene>
    <name evidence="3" type="ORF">MGR_2386</name>
</gene>
<organism evidence="3">
    <name type="scientific">Magnetospirillum gryphiswaldense</name>
    <dbReference type="NCBI Taxonomy" id="55518"/>
    <lineage>
        <taxon>Bacteria</taxon>
        <taxon>Pseudomonadati</taxon>
        <taxon>Pseudomonadota</taxon>
        <taxon>Alphaproteobacteria</taxon>
        <taxon>Rhodospirillales</taxon>
        <taxon>Rhodospirillaceae</taxon>
        <taxon>Magnetospirillum</taxon>
    </lineage>
</organism>
<name>A4TXR6_9PROT</name>
<evidence type="ECO:0000256" key="2">
    <source>
        <dbReference type="SAM" id="SignalP"/>
    </source>
</evidence>
<dbReference type="AlphaFoldDB" id="A4TXR6"/>
<accession>A4TXR6</accession>
<keyword evidence="2" id="KW-0732">Signal</keyword>
<dbReference type="PROSITE" id="PS51257">
    <property type="entry name" value="PROKAR_LIPOPROTEIN"/>
    <property type="match status" value="1"/>
</dbReference>
<dbReference type="EMBL" id="CU459003">
    <property type="protein sequence ID" value="CAM75423.1"/>
    <property type="molecule type" value="Genomic_DNA"/>
</dbReference>
<feature type="coiled-coil region" evidence="1">
    <location>
        <begin position="53"/>
        <end position="168"/>
    </location>
</feature>
<keyword evidence="3" id="KW-0449">Lipoprotein</keyword>
<keyword evidence="1" id="KW-0175">Coiled coil</keyword>
<evidence type="ECO:0000256" key="1">
    <source>
        <dbReference type="SAM" id="Coils"/>
    </source>
</evidence>
<feature type="chain" id="PRO_5002674470" evidence="2">
    <location>
        <begin position="21"/>
        <end position="168"/>
    </location>
</feature>
<sequence>MTIVRLLAVLGLTTTLAACATNDDPAKGGFFSGMKNLSDGTYDKRVNERQKTLENEQDVNLQQTRSLERANAQSADVKAERDAAEARYASFQRELTTMRSRLAAAEKANAKKKAEVAALNQQIDGLQAKTNMVEQDSVTNEAEKQKRLEALRREREALNREVDLLIRR</sequence>
<proteinExistence type="predicted"/>
<evidence type="ECO:0000313" key="3">
    <source>
        <dbReference type="EMBL" id="CAM75423.1"/>
    </source>
</evidence>
<protein>
    <submittedName>
        <fullName evidence="3">Lipoprotein</fullName>
    </submittedName>
</protein>